<evidence type="ECO:0000256" key="9">
    <source>
        <dbReference type="ARBA" id="ARBA00023180"/>
    </source>
</evidence>
<dbReference type="PRINTS" id="PR00742">
    <property type="entry name" value="GLHYDRLASE35"/>
</dbReference>
<evidence type="ECO:0000256" key="3">
    <source>
        <dbReference type="ARBA" id="ARBA00009809"/>
    </source>
</evidence>
<dbReference type="PROSITE" id="PS50228">
    <property type="entry name" value="SUEL_LECTIN"/>
    <property type="match status" value="1"/>
</dbReference>
<keyword evidence="7 12" id="KW-0732">Signal</keyword>
<dbReference type="EC" id="3.2.1.23" evidence="4"/>
<keyword evidence="8" id="KW-0378">Hydrolase</keyword>
<keyword evidence="5" id="KW-0052">Apoplast</keyword>
<evidence type="ECO:0000256" key="10">
    <source>
        <dbReference type="ARBA" id="ARBA00023295"/>
    </source>
</evidence>
<keyword evidence="6" id="KW-0964">Secreted</keyword>
<evidence type="ECO:0000256" key="8">
    <source>
        <dbReference type="ARBA" id="ARBA00022801"/>
    </source>
</evidence>
<dbReference type="Pfam" id="PF17834">
    <property type="entry name" value="GHD"/>
    <property type="match status" value="1"/>
</dbReference>
<dbReference type="InterPro" id="IPR000922">
    <property type="entry name" value="Lectin_gal-bd_dom"/>
</dbReference>
<proteinExistence type="inferred from homology"/>
<dbReference type="InterPro" id="IPR043159">
    <property type="entry name" value="Lectin_gal-bd_sf"/>
</dbReference>
<protein>
    <recommendedName>
        <fullName evidence="4">beta-galactosidase</fullName>
        <ecNumber evidence="4">3.2.1.23</ecNumber>
    </recommendedName>
</protein>
<dbReference type="FunFam" id="2.60.120.260:FF:000050">
    <property type="entry name" value="Beta-galactosidase"/>
    <property type="match status" value="1"/>
</dbReference>
<evidence type="ECO:0000313" key="15">
    <source>
        <dbReference type="Proteomes" id="UP000516437"/>
    </source>
</evidence>
<dbReference type="OrthoDB" id="1657402at2759"/>
<dbReference type="FunFam" id="2.60.120.740:FF:000002">
    <property type="entry name" value="Beta-galactosidase"/>
    <property type="match status" value="1"/>
</dbReference>
<dbReference type="InterPro" id="IPR008979">
    <property type="entry name" value="Galactose-bd-like_sf"/>
</dbReference>
<dbReference type="GO" id="GO:0004565">
    <property type="term" value="F:beta-galactosidase activity"/>
    <property type="evidence" value="ECO:0007669"/>
    <property type="project" value="UniProtKB-EC"/>
</dbReference>
<evidence type="ECO:0000256" key="1">
    <source>
        <dbReference type="ARBA" id="ARBA00001412"/>
    </source>
</evidence>
<evidence type="ECO:0000256" key="5">
    <source>
        <dbReference type="ARBA" id="ARBA00022523"/>
    </source>
</evidence>
<organism evidence="14 15">
    <name type="scientific">Morella rubra</name>
    <name type="common">Chinese bayberry</name>
    <dbReference type="NCBI Taxonomy" id="262757"/>
    <lineage>
        <taxon>Eukaryota</taxon>
        <taxon>Viridiplantae</taxon>
        <taxon>Streptophyta</taxon>
        <taxon>Embryophyta</taxon>
        <taxon>Tracheophyta</taxon>
        <taxon>Spermatophyta</taxon>
        <taxon>Magnoliopsida</taxon>
        <taxon>eudicotyledons</taxon>
        <taxon>Gunneridae</taxon>
        <taxon>Pentapetalae</taxon>
        <taxon>rosids</taxon>
        <taxon>fabids</taxon>
        <taxon>Fagales</taxon>
        <taxon>Myricaceae</taxon>
        <taxon>Morella</taxon>
    </lineage>
</organism>
<gene>
    <name evidence="14" type="ORF">CJ030_MR3G018924</name>
</gene>
<accession>A0A6A1W7A7</accession>
<keyword evidence="10" id="KW-0326">Glycosidase</keyword>
<evidence type="ECO:0000256" key="12">
    <source>
        <dbReference type="SAM" id="SignalP"/>
    </source>
</evidence>
<evidence type="ECO:0000256" key="7">
    <source>
        <dbReference type="ARBA" id="ARBA00022729"/>
    </source>
</evidence>
<comment type="similarity">
    <text evidence="3 11">Belongs to the glycosyl hydrolase 35 family.</text>
</comment>
<comment type="catalytic activity">
    <reaction evidence="1">
        <text>Hydrolysis of terminal non-reducing beta-D-galactose residues in beta-D-galactosides.</text>
        <dbReference type="EC" id="3.2.1.23"/>
    </reaction>
</comment>
<feature type="domain" description="SUEL-type lectin" evidence="13">
    <location>
        <begin position="567"/>
        <end position="653"/>
    </location>
</feature>
<dbReference type="InterPro" id="IPR031330">
    <property type="entry name" value="Gly_Hdrlase_35_cat"/>
</dbReference>
<dbReference type="SUPFAM" id="SSF49785">
    <property type="entry name" value="Galactose-binding domain-like"/>
    <property type="match status" value="2"/>
</dbReference>
<dbReference type="Gene3D" id="2.60.120.260">
    <property type="entry name" value="Galactose-binding domain-like"/>
    <property type="match status" value="2"/>
</dbReference>
<dbReference type="PANTHER" id="PTHR23421">
    <property type="entry name" value="BETA-GALACTOSIDASE RELATED"/>
    <property type="match status" value="1"/>
</dbReference>
<dbReference type="EMBL" id="RXIC02000021">
    <property type="protein sequence ID" value="KAB1221091.1"/>
    <property type="molecule type" value="Genomic_DNA"/>
</dbReference>
<evidence type="ECO:0000256" key="6">
    <source>
        <dbReference type="ARBA" id="ARBA00022525"/>
    </source>
</evidence>
<dbReference type="GO" id="GO:0030246">
    <property type="term" value="F:carbohydrate binding"/>
    <property type="evidence" value="ECO:0007669"/>
    <property type="project" value="InterPro"/>
</dbReference>
<sequence length="653" mass="73055">MELVRLLCWFMLLLNAFRSGHGQNVTYDGRSLIINGEHRILFCGSIHYPRSTPEFHTHRFVKKIVDVMKSEGLYASQGGPIILSQIDNEYTLIEPAFHAKGPPYVRWAANMAVGLQTGVPWVMCRQDDAPDPVVSLLLDPSKALRPNSPNKPALWTENWTSFYQTYGGETYLRSAEDIAFHAALFIAKKGSYVNYYMYHGGTNLEETPQSMQQPVIMMKLLWMSMAYVFKRNTRECAAFLVNNGTRDINVLFNNCSHVLPRYSISILPDCKTTVFNTAKFKEVIPTFEESSIRANTLLEQMETTKDTTDYLWYTFRLQNDNSNAQSVLNVASRSHILHAFTNGVYTGKWSACGSHSNRTLSLETSLTLRNGTNYISLLSVMVGMPDGGAYLEHQVAGLRRVRVQGKDLTNQQWGYQVGLLGEKLQIYTSLGSSTIQWSTVESSTPRLTWYKTLFDAPAGTEPVALNLGSMGKGEAWVNGQSIGRYWVSFHTSKGNPSQTWYNIPRSFLKPKDNLLVLLKEQNGYPFGISMDTISRTKVCGFVSDSHLPPVTSWTRENQSGEIYQKKHGKRTKLYLQCPPKSIIAKISFASFGTPFGNCESYAIGRCHLPNSRAITEKACLGKSNCSIAVSSHTFGSDPCPGVPKALLIDAQCT</sequence>
<feature type="chain" id="PRO_5025392852" description="beta-galactosidase" evidence="12">
    <location>
        <begin position="23"/>
        <end position="653"/>
    </location>
</feature>
<dbReference type="Pfam" id="PF01301">
    <property type="entry name" value="Glyco_hydro_35"/>
    <property type="match status" value="1"/>
</dbReference>
<dbReference type="GO" id="GO:0048046">
    <property type="term" value="C:apoplast"/>
    <property type="evidence" value="ECO:0007669"/>
    <property type="project" value="UniProtKB-SubCell"/>
</dbReference>
<evidence type="ECO:0000313" key="14">
    <source>
        <dbReference type="EMBL" id="KAB1221091.1"/>
    </source>
</evidence>
<comment type="subcellular location">
    <subcellularLocation>
        <location evidence="2">Secreted</location>
        <location evidence="2">Extracellular space</location>
        <location evidence="2">Apoplast</location>
    </subcellularLocation>
</comment>
<dbReference type="InterPro" id="IPR048913">
    <property type="entry name" value="BetaGal_gal-bd"/>
</dbReference>
<dbReference type="Gene3D" id="2.60.120.740">
    <property type="match status" value="1"/>
</dbReference>
<dbReference type="AlphaFoldDB" id="A0A6A1W7A7"/>
<evidence type="ECO:0000256" key="4">
    <source>
        <dbReference type="ARBA" id="ARBA00012756"/>
    </source>
</evidence>
<evidence type="ECO:0000256" key="2">
    <source>
        <dbReference type="ARBA" id="ARBA00004271"/>
    </source>
</evidence>
<comment type="caution">
    <text evidence="14">The sequence shown here is derived from an EMBL/GenBank/DDBJ whole genome shotgun (WGS) entry which is preliminary data.</text>
</comment>
<name>A0A6A1W7A7_9ROSI</name>
<dbReference type="InterPro" id="IPR017853">
    <property type="entry name" value="GH"/>
</dbReference>
<feature type="signal peptide" evidence="12">
    <location>
        <begin position="1"/>
        <end position="22"/>
    </location>
</feature>
<dbReference type="CDD" id="cd22842">
    <property type="entry name" value="Gal_Rha_Lectin_BGal"/>
    <property type="match status" value="1"/>
</dbReference>
<keyword evidence="15" id="KW-1185">Reference proteome</keyword>
<dbReference type="InterPro" id="IPR041392">
    <property type="entry name" value="GHD"/>
</dbReference>
<dbReference type="GO" id="GO:0005975">
    <property type="term" value="P:carbohydrate metabolic process"/>
    <property type="evidence" value="ECO:0007669"/>
    <property type="project" value="InterPro"/>
</dbReference>
<evidence type="ECO:0000256" key="11">
    <source>
        <dbReference type="RuleBase" id="RU003679"/>
    </source>
</evidence>
<dbReference type="Pfam" id="PF21467">
    <property type="entry name" value="BetaGal_gal-bd"/>
    <property type="match status" value="1"/>
</dbReference>
<dbReference type="Gene3D" id="3.20.20.80">
    <property type="entry name" value="Glycosidases"/>
    <property type="match status" value="2"/>
</dbReference>
<dbReference type="Proteomes" id="UP000516437">
    <property type="component" value="Chromosome 3"/>
</dbReference>
<keyword evidence="9" id="KW-0325">Glycoprotein</keyword>
<evidence type="ECO:0000259" key="13">
    <source>
        <dbReference type="PROSITE" id="PS50228"/>
    </source>
</evidence>
<reference evidence="14 15" key="1">
    <citation type="journal article" date="2019" name="Plant Biotechnol. J.">
        <title>The red bayberry genome and genetic basis of sex determination.</title>
        <authorList>
            <person name="Jia H.M."/>
            <person name="Jia H.J."/>
            <person name="Cai Q.L."/>
            <person name="Wang Y."/>
            <person name="Zhao H.B."/>
            <person name="Yang W.F."/>
            <person name="Wang G.Y."/>
            <person name="Li Y.H."/>
            <person name="Zhan D.L."/>
            <person name="Shen Y.T."/>
            <person name="Niu Q.F."/>
            <person name="Chang L."/>
            <person name="Qiu J."/>
            <person name="Zhao L."/>
            <person name="Xie H.B."/>
            <person name="Fu W.Y."/>
            <person name="Jin J."/>
            <person name="Li X.W."/>
            <person name="Jiao Y."/>
            <person name="Zhou C.C."/>
            <person name="Tu T."/>
            <person name="Chai C.Y."/>
            <person name="Gao J.L."/>
            <person name="Fan L.J."/>
            <person name="van de Weg E."/>
            <person name="Wang J.Y."/>
            <person name="Gao Z.S."/>
        </authorList>
    </citation>
    <scope>NUCLEOTIDE SEQUENCE [LARGE SCALE GENOMIC DNA]</scope>
    <source>
        <tissue evidence="14">Leaves</tissue>
    </source>
</reference>
<dbReference type="SUPFAM" id="SSF51445">
    <property type="entry name" value="(Trans)glycosidases"/>
    <property type="match status" value="1"/>
</dbReference>
<dbReference type="Pfam" id="PF02140">
    <property type="entry name" value="SUEL_Lectin"/>
    <property type="match status" value="1"/>
</dbReference>
<dbReference type="InterPro" id="IPR001944">
    <property type="entry name" value="Glycoside_Hdrlase_35"/>
</dbReference>